<name>A0A5X8YS80_SALET</name>
<protein>
    <recommendedName>
        <fullName evidence="2">Helix-turn-helix domain-containing protein</fullName>
    </recommendedName>
</protein>
<dbReference type="EMBL" id="AAHWUP010000054">
    <property type="protein sequence ID" value="ECB1989120.1"/>
    <property type="molecule type" value="Genomic_DNA"/>
</dbReference>
<evidence type="ECO:0008006" key="2">
    <source>
        <dbReference type="Google" id="ProtNLM"/>
    </source>
</evidence>
<organism evidence="1">
    <name type="scientific">Salmonella enterica subsp. enterica serovar Kisarawe</name>
    <dbReference type="NCBI Taxonomy" id="2517242"/>
    <lineage>
        <taxon>Bacteria</taxon>
        <taxon>Pseudomonadati</taxon>
        <taxon>Pseudomonadota</taxon>
        <taxon>Gammaproteobacteria</taxon>
        <taxon>Enterobacterales</taxon>
        <taxon>Enterobacteriaceae</taxon>
        <taxon>Salmonella</taxon>
    </lineage>
</organism>
<comment type="caution">
    <text evidence="1">The sequence shown here is derived from an EMBL/GenBank/DDBJ whole genome shotgun (WGS) entry which is preliminary data.</text>
</comment>
<evidence type="ECO:0000313" key="1">
    <source>
        <dbReference type="EMBL" id="ECB1989120.1"/>
    </source>
</evidence>
<gene>
    <name evidence="1" type="ORF">EVG56_22425</name>
</gene>
<accession>A0A5X8YS80</accession>
<proteinExistence type="predicted"/>
<dbReference type="AlphaFoldDB" id="A0A5X8YS80"/>
<sequence length="69" mass="7714">MNAPKAVPADNPELSLRVLQLRFDGALSYPLISVQTGVSRTAIFSLLRRFHQVFTEPDNKIPATVWVYG</sequence>
<reference evidence="1" key="1">
    <citation type="submission" date="2019-01" db="EMBL/GenBank/DDBJ databases">
        <authorList>
            <person name="Ashton P.M."/>
            <person name="Dallman T."/>
            <person name="Nair S."/>
            <person name="De Pinna E."/>
            <person name="Peters T."/>
            <person name="Grant K."/>
        </authorList>
    </citation>
    <scope>NUCLEOTIDE SEQUENCE</scope>
    <source>
        <strain evidence="1">508285</strain>
    </source>
</reference>